<dbReference type="Gene3D" id="3.20.20.100">
    <property type="entry name" value="NADP-dependent oxidoreductase domain"/>
    <property type="match status" value="1"/>
</dbReference>
<dbReference type="AlphaFoldDB" id="A0A1R2ATU3"/>
<dbReference type="GO" id="GO:0016491">
    <property type="term" value="F:oxidoreductase activity"/>
    <property type="evidence" value="ECO:0007669"/>
    <property type="project" value="UniProtKB-KW"/>
</dbReference>
<evidence type="ECO:0000313" key="5">
    <source>
        <dbReference type="EMBL" id="OMJ67949.1"/>
    </source>
</evidence>
<protein>
    <recommendedName>
        <fullName evidence="4">NADP-dependent oxidoreductase domain-containing protein</fullName>
    </recommendedName>
</protein>
<dbReference type="InterPro" id="IPR023210">
    <property type="entry name" value="NADP_OxRdtase_dom"/>
</dbReference>
<dbReference type="Proteomes" id="UP000187209">
    <property type="component" value="Unassembled WGS sequence"/>
</dbReference>
<feature type="domain" description="NADP-dependent oxidoreductase" evidence="4">
    <location>
        <begin position="50"/>
        <end position="330"/>
    </location>
</feature>
<keyword evidence="2" id="KW-0521">NADP</keyword>
<name>A0A1R2ATU3_9CILI</name>
<gene>
    <name evidence="5" type="ORF">SteCoe_34750</name>
</gene>
<comment type="similarity">
    <text evidence="1">Belongs to the shaker potassium channel beta subunit family.</text>
</comment>
<dbReference type="SUPFAM" id="SSF51430">
    <property type="entry name" value="NAD(P)-linked oxidoreductase"/>
    <property type="match status" value="1"/>
</dbReference>
<sequence>MEYRSLGNSGLSVSLLGFGNHGACYETLRGGKDIITPELEDTYFNYTKICIDSGMTFLDTSEFYGFGVAEMLLGRILKRGAWDRDELVISTKLWPAMRGIIQGVCKKRIRYGIRDSLKRLDLDFVDILYVHRPDYETPVLEYVKAMNEAIDNEQTLYWGTSTFSPRELQEIFYVCEKYGYAPPITDQCNYCMLTREDVEVNLAPIFDRYGFKVSVWSPLARGILTGKYNDGNIPSEAKLAKNGWMKCEYDAWIGNRPDKGVGLLRGLKALADELGCTQSQLAIAWALKNPDVSIGIFGVSGENQLIENLEALPIMKKLDNVVLERIEKILNNRPTPPLNWRNFTPRNYRR</sequence>
<proteinExistence type="inferred from homology"/>
<comment type="caution">
    <text evidence="5">The sequence shown here is derived from an EMBL/GenBank/DDBJ whole genome shotgun (WGS) entry which is preliminary data.</text>
</comment>
<evidence type="ECO:0000256" key="3">
    <source>
        <dbReference type="ARBA" id="ARBA00023002"/>
    </source>
</evidence>
<keyword evidence="6" id="KW-1185">Reference proteome</keyword>
<dbReference type="InterPro" id="IPR036812">
    <property type="entry name" value="NAD(P)_OxRdtase_dom_sf"/>
</dbReference>
<dbReference type="OrthoDB" id="2310150at2759"/>
<dbReference type="InterPro" id="IPR005399">
    <property type="entry name" value="K_chnl_volt-dep_bsu_KCNAB-rel"/>
</dbReference>
<evidence type="ECO:0000313" key="6">
    <source>
        <dbReference type="Proteomes" id="UP000187209"/>
    </source>
</evidence>
<accession>A0A1R2ATU3</accession>
<dbReference type="PANTHER" id="PTHR43150:SF2">
    <property type="entry name" value="HYPERKINETIC, ISOFORM M"/>
    <property type="match status" value="1"/>
</dbReference>
<evidence type="ECO:0000256" key="2">
    <source>
        <dbReference type="ARBA" id="ARBA00022857"/>
    </source>
</evidence>
<dbReference type="EMBL" id="MPUH01001410">
    <property type="protein sequence ID" value="OMJ67949.1"/>
    <property type="molecule type" value="Genomic_DNA"/>
</dbReference>
<reference evidence="5 6" key="1">
    <citation type="submission" date="2016-11" db="EMBL/GenBank/DDBJ databases">
        <title>The macronuclear genome of Stentor coeruleus: a giant cell with tiny introns.</title>
        <authorList>
            <person name="Slabodnick M."/>
            <person name="Ruby J.G."/>
            <person name="Reiff S.B."/>
            <person name="Swart E.C."/>
            <person name="Gosai S."/>
            <person name="Prabakaran S."/>
            <person name="Witkowska E."/>
            <person name="Larue G.E."/>
            <person name="Fisher S."/>
            <person name="Freeman R.M."/>
            <person name="Gunawardena J."/>
            <person name="Chu W."/>
            <person name="Stover N.A."/>
            <person name="Gregory B.D."/>
            <person name="Nowacki M."/>
            <person name="Derisi J."/>
            <person name="Roy S.W."/>
            <person name="Marshall W.F."/>
            <person name="Sood P."/>
        </authorList>
    </citation>
    <scope>NUCLEOTIDE SEQUENCE [LARGE SCALE GENOMIC DNA]</scope>
    <source>
        <strain evidence="5">WM001</strain>
    </source>
</reference>
<keyword evidence="3" id="KW-0560">Oxidoreductase</keyword>
<dbReference type="PRINTS" id="PR01577">
    <property type="entry name" value="KCNABCHANNEL"/>
</dbReference>
<dbReference type="PANTHER" id="PTHR43150">
    <property type="entry name" value="HYPERKINETIC, ISOFORM M"/>
    <property type="match status" value="1"/>
</dbReference>
<evidence type="ECO:0000256" key="1">
    <source>
        <dbReference type="ARBA" id="ARBA00006515"/>
    </source>
</evidence>
<organism evidence="5 6">
    <name type="scientific">Stentor coeruleus</name>
    <dbReference type="NCBI Taxonomy" id="5963"/>
    <lineage>
        <taxon>Eukaryota</taxon>
        <taxon>Sar</taxon>
        <taxon>Alveolata</taxon>
        <taxon>Ciliophora</taxon>
        <taxon>Postciliodesmatophora</taxon>
        <taxon>Heterotrichea</taxon>
        <taxon>Heterotrichida</taxon>
        <taxon>Stentoridae</taxon>
        <taxon>Stentor</taxon>
    </lineage>
</organism>
<evidence type="ECO:0000259" key="4">
    <source>
        <dbReference type="Pfam" id="PF00248"/>
    </source>
</evidence>
<dbReference type="Pfam" id="PF00248">
    <property type="entry name" value="Aldo_ket_red"/>
    <property type="match status" value="1"/>
</dbReference>